<accession>A0AAD5SF74</accession>
<evidence type="ECO:0000313" key="1">
    <source>
        <dbReference type="EMBL" id="KAJ3051980.1"/>
    </source>
</evidence>
<sequence length="246" mass="26242">MPLKIRLLDLAIVKVDGNGTTVYVLTRVCVMIPIRFGIRRPSCVTAKQDMAGQMGSVATSNQAVGIQMLLGSPVRRAVTAKVVTNGLMSNLGHVCPRPLAATRILFRILPRRIVIVVPVLSGVAVAAFRGLSAEIPILFGIRMSVIVFAKADLPSALAELVNEIVVPRVDFGVGKRVNVPVHLDRGWTGNQDVAPGEIQIATRRATAKLTAHLMTCTSRTVDLERPGAFTIHLPPAAAVGQNARPA</sequence>
<organism evidence="1 2">
    <name type="scientific">Rhizophlyctis rosea</name>
    <dbReference type="NCBI Taxonomy" id="64517"/>
    <lineage>
        <taxon>Eukaryota</taxon>
        <taxon>Fungi</taxon>
        <taxon>Fungi incertae sedis</taxon>
        <taxon>Chytridiomycota</taxon>
        <taxon>Chytridiomycota incertae sedis</taxon>
        <taxon>Chytridiomycetes</taxon>
        <taxon>Rhizophlyctidales</taxon>
        <taxon>Rhizophlyctidaceae</taxon>
        <taxon>Rhizophlyctis</taxon>
    </lineage>
</organism>
<feature type="non-terminal residue" evidence="1">
    <location>
        <position position="1"/>
    </location>
</feature>
<proteinExistence type="predicted"/>
<dbReference type="EMBL" id="JADGJD010000338">
    <property type="protein sequence ID" value="KAJ3051980.1"/>
    <property type="molecule type" value="Genomic_DNA"/>
</dbReference>
<gene>
    <name evidence="1" type="ORF">HK097_007003</name>
</gene>
<dbReference type="AlphaFoldDB" id="A0AAD5SF74"/>
<comment type="caution">
    <text evidence="1">The sequence shown here is derived from an EMBL/GenBank/DDBJ whole genome shotgun (WGS) entry which is preliminary data.</text>
</comment>
<dbReference type="Proteomes" id="UP001212841">
    <property type="component" value="Unassembled WGS sequence"/>
</dbReference>
<name>A0AAD5SF74_9FUNG</name>
<protein>
    <submittedName>
        <fullName evidence="1">Uncharacterized protein</fullName>
    </submittedName>
</protein>
<reference evidence="1" key="1">
    <citation type="submission" date="2020-05" db="EMBL/GenBank/DDBJ databases">
        <title>Phylogenomic resolution of chytrid fungi.</title>
        <authorList>
            <person name="Stajich J.E."/>
            <person name="Amses K."/>
            <person name="Simmons R."/>
            <person name="Seto K."/>
            <person name="Myers J."/>
            <person name="Bonds A."/>
            <person name="Quandt C.A."/>
            <person name="Barry K."/>
            <person name="Liu P."/>
            <person name="Grigoriev I."/>
            <person name="Longcore J.E."/>
            <person name="James T.Y."/>
        </authorList>
    </citation>
    <scope>NUCLEOTIDE SEQUENCE</scope>
    <source>
        <strain evidence="1">JEL0318</strain>
    </source>
</reference>
<keyword evidence="2" id="KW-1185">Reference proteome</keyword>
<evidence type="ECO:0000313" key="2">
    <source>
        <dbReference type="Proteomes" id="UP001212841"/>
    </source>
</evidence>